<gene>
    <name evidence="2" type="ORF">SAMN04488124_0049</name>
</gene>
<evidence type="ECO:0000256" key="1">
    <source>
        <dbReference type="SAM" id="Phobius"/>
    </source>
</evidence>
<name>A0A1I6FQ19_9EURY</name>
<dbReference type="OrthoDB" id="187492at2157"/>
<keyword evidence="1" id="KW-1133">Transmembrane helix</keyword>
<evidence type="ECO:0000313" key="2">
    <source>
        <dbReference type="EMBL" id="SFR32040.1"/>
    </source>
</evidence>
<dbReference type="RefSeq" id="WP_089875644.1">
    <property type="nucleotide sequence ID" value="NZ_FOYS01000001.1"/>
</dbReference>
<dbReference type="Proteomes" id="UP000243250">
    <property type="component" value="Unassembled WGS sequence"/>
</dbReference>
<protein>
    <submittedName>
        <fullName evidence="2">Uncharacterized protein</fullName>
    </submittedName>
</protein>
<organism evidence="2 3">
    <name type="scientific">Halogeometricum limi</name>
    <dbReference type="NCBI Taxonomy" id="555875"/>
    <lineage>
        <taxon>Archaea</taxon>
        <taxon>Methanobacteriati</taxon>
        <taxon>Methanobacteriota</taxon>
        <taxon>Stenosarchaea group</taxon>
        <taxon>Halobacteria</taxon>
        <taxon>Halobacteriales</taxon>
        <taxon>Haloferacaceae</taxon>
        <taxon>Halogeometricum</taxon>
    </lineage>
</organism>
<accession>A0A1I6FQ19</accession>
<dbReference type="AlphaFoldDB" id="A0A1I6FQ19"/>
<feature type="transmembrane region" description="Helical" evidence="1">
    <location>
        <begin position="16"/>
        <end position="40"/>
    </location>
</feature>
<dbReference type="EMBL" id="FOYS01000001">
    <property type="protein sequence ID" value="SFR32040.1"/>
    <property type="molecule type" value="Genomic_DNA"/>
</dbReference>
<proteinExistence type="predicted"/>
<feature type="transmembrane region" description="Helical" evidence="1">
    <location>
        <begin position="85"/>
        <end position="103"/>
    </location>
</feature>
<feature type="transmembrane region" description="Helical" evidence="1">
    <location>
        <begin position="46"/>
        <end position="64"/>
    </location>
</feature>
<sequence length="104" mass="11221">MRPRNRHGEPVDPVPFLVVSGVALLLCVSFGPLYCAAFGLDFSVGVPLSLAVAAGVAVVSYHRYVWTTDPELRGEVPVDARFRRLLYGGLVLALVFALLSIPLL</sequence>
<keyword evidence="1" id="KW-0812">Transmembrane</keyword>
<keyword evidence="3" id="KW-1185">Reference proteome</keyword>
<dbReference type="STRING" id="555875.SAMN04488124_0049"/>
<evidence type="ECO:0000313" key="3">
    <source>
        <dbReference type="Proteomes" id="UP000243250"/>
    </source>
</evidence>
<reference evidence="3" key="1">
    <citation type="submission" date="2016-10" db="EMBL/GenBank/DDBJ databases">
        <authorList>
            <person name="Varghese N."/>
            <person name="Submissions S."/>
        </authorList>
    </citation>
    <scope>NUCLEOTIDE SEQUENCE [LARGE SCALE GENOMIC DNA]</scope>
    <source>
        <strain evidence="3">CGMCC 1.8711</strain>
    </source>
</reference>
<keyword evidence="1" id="KW-0472">Membrane</keyword>